<gene>
    <name evidence="1" type="ORF">ENE74_13575</name>
</gene>
<comment type="caution">
    <text evidence="1">The sequence shown here is derived from an EMBL/GenBank/DDBJ whole genome shotgun (WGS) entry which is preliminary data.</text>
</comment>
<dbReference type="AlphaFoldDB" id="A0A437J4U6"/>
<sequence>MTNTSGAKAASFGVRGVEPKWCATPDKGDEFQLSLTLRQRRQEALYPSLNDALRLEYLYA</sequence>
<keyword evidence="2" id="KW-1185">Reference proteome</keyword>
<protein>
    <submittedName>
        <fullName evidence="1">Uncharacterized protein</fullName>
    </submittedName>
</protein>
<organism evidence="1 2">
    <name type="scientific">Sphingobium algorifonticola</name>
    <dbReference type="NCBI Taxonomy" id="2008318"/>
    <lineage>
        <taxon>Bacteria</taxon>
        <taxon>Pseudomonadati</taxon>
        <taxon>Pseudomonadota</taxon>
        <taxon>Alphaproteobacteria</taxon>
        <taxon>Sphingomonadales</taxon>
        <taxon>Sphingomonadaceae</taxon>
        <taxon>Sphingobium</taxon>
    </lineage>
</organism>
<name>A0A437J4U6_9SPHN</name>
<evidence type="ECO:0000313" key="2">
    <source>
        <dbReference type="Proteomes" id="UP000282977"/>
    </source>
</evidence>
<evidence type="ECO:0000313" key="1">
    <source>
        <dbReference type="EMBL" id="RVT39779.1"/>
    </source>
</evidence>
<dbReference type="RefSeq" id="WP_127691479.1">
    <property type="nucleotide sequence ID" value="NZ_RZUL01000005.1"/>
</dbReference>
<dbReference type="EMBL" id="RZUL01000005">
    <property type="protein sequence ID" value="RVT39779.1"/>
    <property type="molecule type" value="Genomic_DNA"/>
</dbReference>
<dbReference type="Proteomes" id="UP000282977">
    <property type="component" value="Unassembled WGS sequence"/>
</dbReference>
<proteinExistence type="predicted"/>
<reference evidence="1 2" key="1">
    <citation type="submission" date="2019-01" db="EMBL/GenBank/DDBJ databases">
        <authorList>
            <person name="Chen W.-M."/>
        </authorList>
    </citation>
    <scope>NUCLEOTIDE SEQUENCE [LARGE SCALE GENOMIC DNA]</scope>
    <source>
        <strain evidence="1 2">TLA-22</strain>
    </source>
</reference>
<accession>A0A437J4U6</accession>